<keyword evidence="1" id="KW-0472">Membrane</keyword>
<evidence type="ECO:0000313" key="3">
    <source>
        <dbReference type="Proteomes" id="UP001217089"/>
    </source>
</evidence>
<reference evidence="2 3" key="1">
    <citation type="submission" date="2022-12" db="EMBL/GenBank/DDBJ databases">
        <title>Chromosome-level genome of Tegillarca granosa.</title>
        <authorList>
            <person name="Kim J."/>
        </authorList>
    </citation>
    <scope>NUCLEOTIDE SEQUENCE [LARGE SCALE GENOMIC DNA]</scope>
    <source>
        <strain evidence="2">Teg-2019</strain>
        <tissue evidence="2">Adductor muscle</tissue>
    </source>
</reference>
<sequence length="490" mass="56578">MSQRTQEEALSNTFGITLPVRLEPDTWLSLLEQSLVFLLIIGRWLLPRGELTRHQLSQLLFVYIGAGSDILEFFIVFEESEYSPQLKSPHKGEFVEDYPEDEADIRKSGSFCEKLLITEIWSLLVSTMLSGFSVPVYQTIHSCCITSLVIRHLIFHMICVLCADKFDHDDKNDNNKTYDKRSKVMPSTRNNTRMNEKLNIIWNIVNAIIVRFLLLLHSLFTVWRAADVQNNNWYWLLGLTNILLILETAFCPCFLFYLFGTLPAIWLLEFDRLNRFNEALTSSNLSDVKNEALSSIYGVSIPFTLEPDIWVSFLEQTLIFLLIIGRWLLPRGDLSRNQLSQLLFVYIGSGSDTLDFFIVFEETEVRTNRLLSYISLSVWSLSLLQFTLVLTATKSHHEESFMITQPQEDKTKRKRNACQKLLLTEIWSLVVAIMLLDFPFLCVRLYILIAMKILSYGIVIILCSGSNNVSDSKEHYKMNRISTEENGNNP</sequence>
<evidence type="ECO:0000256" key="1">
    <source>
        <dbReference type="SAM" id="Phobius"/>
    </source>
</evidence>
<evidence type="ECO:0008006" key="4">
    <source>
        <dbReference type="Google" id="ProtNLM"/>
    </source>
</evidence>
<dbReference type="PANTHER" id="PTHR22168">
    <property type="entry name" value="TMEM26 PROTEIN"/>
    <property type="match status" value="1"/>
</dbReference>
<keyword evidence="1" id="KW-1133">Transmembrane helix</keyword>
<dbReference type="InterPro" id="IPR019169">
    <property type="entry name" value="Transmembrane_26"/>
</dbReference>
<feature type="non-terminal residue" evidence="2">
    <location>
        <position position="490"/>
    </location>
</feature>
<feature type="transmembrane region" description="Helical" evidence="1">
    <location>
        <begin position="453"/>
        <end position="470"/>
    </location>
</feature>
<feature type="transmembrane region" description="Helical" evidence="1">
    <location>
        <begin position="234"/>
        <end position="259"/>
    </location>
</feature>
<gene>
    <name evidence="2" type="ORF">KUTeg_004476</name>
</gene>
<proteinExistence type="predicted"/>
<comment type="caution">
    <text evidence="2">The sequence shown here is derived from an EMBL/GenBank/DDBJ whole genome shotgun (WGS) entry which is preliminary data.</text>
</comment>
<feature type="transmembrane region" description="Helical" evidence="1">
    <location>
        <begin position="421"/>
        <end position="447"/>
    </location>
</feature>
<name>A0ABQ9FQ42_TEGGR</name>
<organism evidence="2 3">
    <name type="scientific">Tegillarca granosa</name>
    <name type="common">Malaysian cockle</name>
    <name type="synonym">Anadara granosa</name>
    <dbReference type="NCBI Taxonomy" id="220873"/>
    <lineage>
        <taxon>Eukaryota</taxon>
        <taxon>Metazoa</taxon>
        <taxon>Spiralia</taxon>
        <taxon>Lophotrochozoa</taxon>
        <taxon>Mollusca</taxon>
        <taxon>Bivalvia</taxon>
        <taxon>Autobranchia</taxon>
        <taxon>Pteriomorphia</taxon>
        <taxon>Arcoida</taxon>
        <taxon>Arcoidea</taxon>
        <taxon>Arcidae</taxon>
        <taxon>Tegillarca</taxon>
    </lineage>
</organism>
<evidence type="ECO:0000313" key="2">
    <source>
        <dbReference type="EMBL" id="KAJ8319385.1"/>
    </source>
</evidence>
<dbReference type="EMBL" id="JARBDR010000214">
    <property type="protein sequence ID" value="KAJ8319385.1"/>
    <property type="molecule type" value="Genomic_DNA"/>
</dbReference>
<dbReference type="Proteomes" id="UP001217089">
    <property type="component" value="Unassembled WGS sequence"/>
</dbReference>
<protein>
    <recommendedName>
        <fullName evidence="4">Transmembrane protein 26</fullName>
    </recommendedName>
</protein>
<keyword evidence="3" id="KW-1185">Reference proteome</keyword>
<keyword evidence="1" id="KW-0812">Transmembrane</keyword>
<dbReference type="Pfam" id="PF09772">
    <property type="entry name" value="Tmem26"/>
    <property type="match status" value="2"/>
</dbReference>
<feature type="transmembrane region" description="Helical" evidence="1">
    <location>
        <begin position="200"/>
        <end position="222"/>
    </location>
</feature>
<dbReference type="PANTHER" id="PTHR22168:SF3">
    <property type="entry name" value="TRANSMEMBRANE PROTEIN 26"/>
    <property type="match status" value="1"/>
</dbReference>
<accession>A0ABQ9FQ42</accession>